<name>A0A1X0P2Z2_9TRYP</name>
<reference evidence="1 2" key="1">
    <citation type="submission" date="2017-03" db="EMBL/GenBank/DDBJ databases">
        <title>An alternative strategy for trypanosome survival in the mammalian bloodstream revealed through genome and transcriptome analysis of the ubiquitous bovine parasite Trypanosoma (Megatrypanum) theileri.</title>
        <authorList>
            <person name="Kelly S."/>
            <person name="Ivens A."/>
            <person name="Mott A."/>
            <person name="O'Neill E."/>
            <person name="Emms D."/>
            <person name="Macleod O."/>
            <person name="Voorheis P."/>
            <person name="Matthews J."/>
            <person name="Matthews K."/>
            <person name="Carrington M."/>
        </authorList>
    </citation>
    <scope>NUCLEOTIDE SEQUENCE [LARGE SCALE GENOMIC DNA]</scope>
    <source>
        <strain evidence="1">Edinburgh</strain>
    </source>
</reference>
<evidence type="ECO:0000313" key="1">
    <source>
        <dbReference type="EMBL" id="ORC91063.1"/>
    </source>
</evidence>
<dbReference type="Proteomes" id="UP000192257">
    <property type="component" value="Unassembled WGS sequence"/>
</dbReference>
<keyword evidence="2" id="KW-1185">Reference proteome</keyword>
<dbReference type="GeneID" id="39983713"/>
<sequence length="243" mass="27264">MSLLDMHFSEFSGEHRHISSAQQLLHAFSESPSSVVLLTTALGEILGVLARQQRSIDDMVNTIKAVKKEYMQELSAVSYNFADILHDTIKRTSSAINEIRDNISKQQYTSSSELILDSKSMDIKREVADLRKIVLERLQQPTMSTDMIEQTADLCTQVASVRTELRDATTQMHILLELLDLRKTLLRHGYTGDPIVDLQRVRSLDTVAKVRLVHKFPCFHVLASALATSGNQVNGEIVFDPLG</sequence>
<dbReference type="OrthoDB" id="245457at2759"/>
<dbReference type="VEuPathDB" id="TriTrypDB:TM35_000074870"/>
<gene>
    <name evidence="1" type="ORF">TM35_000074870</name>
</gene>
<proteinExistence type="predicted"/>
<dbReference type="RefSeq" id="XP_028885129.1">
    <property type="nucleotide sequence ID" value="XM_029023933.1"/>
</dbReference>
<comment type="caution">
    <text evidence="1">The sequence shown here is derived from an EMBL/GenBank/DDBJ whole genome shotgun (WGS) entry which is preliminary data.</text>
</comment>
<accession>A0A1X0P2Z2</accession>
<evidence type="ECO:0000313" key="2">
    <source>
        <dbReference type="Proteomes" id="UP000192257"/>
    </source>
</evidence>
<dbReference type="AlphaFoldDB" id="A0A1X0P2Z2"/>
<organism evidence="1 2">
    <name type="scientific">Trypanosoma theileri</name>
    <dbReference type="NCBI Taxonomy" id="67003"/>
    <lineage>
        <taxon>Eukaryota</taxon>
        <taxon>Discoba</taxon>
        <taxon>Euglenozoa</taxon>
        <taxon>Kinetoplastea</taxon>
        <taxon>Metakinetoplastina</taxon>
        <taxon>Trypanosomatida</taxon>
        <taxon>Trypanosomatidae</taxon>
        <taxon>Trypanosoma</taxon>
    </lineage>
</organism>
<dbReference type="EMBL" id="NBCO01000007">
    <property type="protein sequence ID" value="ORC91063.1"/>
    <property type="molecule type" value="Genomic_DNA"/>
</dbReference>
<protein>
    <submittedName>
        <fullName evidence="1">Uncharacterized protein</fullName>
    </submittedName>
</protein>